<feature type="transmembrane region" description="Helical" evidence="8">
    <location>
        <begin position="130"/>
        <end position="147"/>
    </location>
</feature>
<dbReference type="NCBIfam" id="TIGR02602">
    <property type="entry name" value="8TM_EpsH"/>
    <property type="match status" value="1"/>
</dbReference>
<evidence type="ECO:0000256" key="4">
    <source>
        <dbReference type="ARBA" id="ARBA00022692"/>
    </source>
</evidence>
<evidence type="ECO:0008006" key="11">
    <source>
        <dbReference type="Google" id="ProtNLM"/>
    </source>
</evidence>
<evidence type="ECO:0000256" key="2">
    <source>
        <dbReference type="ARBA" id="ARBA00022475"/>
    </source>
</evidence>
<sequence>MHSLMSSVLSPSRPLRSGQAAWAWGWLALGLAVMYVPALLALARDLWGTDRQGHGPLVLLVAGWLFWRQWPALNAADGRRPALVAGWLLLVAGLLLYVLGRSQSTYVFEIGSLIPMVAACVLLQQGGAGLRTVAFPLFFLLFVVPLPDSWVDLLTQPMKAAVSAVAEWLLRSLGYPIARTGVVLQIGQYQLLVADACAGIQSLFTLEALGLLYLNVVRHSSALRNVALAILVVPVSFTANVVRVAALCLITYHLGDAVGQGFLHQFSGLLLFLTALLLIIAVDSGLRRLSLARGGKQ</sequence>
<keyword evidence="6 8" id="KW-1133">Transmembrane helix</keyword>
<dbReference type="EMBL" id="BAAAEW010000003">
    <property type="protein sequence ID" value="GAA0740644.1"/>
    <property type="molecule type" value="Genomic_DNA"/>
</dbReference>
<keyword evidence="4 8" id="KW-0812">Transmembrane</keyword>
<feature type="transmembrane region" description="Helical" evidence="8">
    <location>
        <begin position="21"/>
        <end position="42"/>
    </location>
</feature>
<dbReference type="InterPro" id="IPR026392">
    <property type="entry name" value="Exo/Archaeosortase_dom"/>
</dbReference>
<organism evidence="9 10">
    <name type="scientific">Ideonella azotifigens</name>
    <dbReference type="NCBI Taxonomy" id="513160"/>
    <lineage>
        <taxon>Bacteria</taxon>
        <taxon>Pseudomonadati</taxon>
        <taxon>Pseudomonadota</taxon>
        <taxon>Betaproteobacteria</taxon>
        <taxon>Burkholderiales</taxon>
        <taxon>Sphaerotilaceae</taxon>
        <taxon>Ideonella</taxon>
    </lineage>
</organism>
<reference evidence="9 10" key="1">
    <citation type="journal article" date="2019" name="Int. J. Syst. Evol. Microbiol.">
        <title>The Global Catalogue of Microorganisms (GCM) 10K type strain sequencing project: providing services to taxonomists for standard genome sequencing and annotation.</title>
        <authorList>
            <consortium name="The Broad Institute Genomics Platform"/>
            <consortium name="The Broad Institute Genome Sequencing Center for Infectious Disease"/>
            <person name="Wu L."/>
            <person name="Ma J."/>
        </authorList>
    </citation>
    <scope>NUCLEOTIDE SEQUENCE [LARGE SCALE GENOMIC DNA]</scope>
    <source>
        <strain evidence="9 10">JCM 15503</strain>
    </source>
</reference>
<feature type="transmembrane region" description="Helical" evidence="8">
    <location>
        <begin position="266"/>
        <end position="286"/>
    </location>
</feature>
<comment type="subcellular location">
    <subcellularLocation>
        <location evidence="1">Cell membrane</location>
        <topology evidence="1">Multi-pass membrane protein</topology>
    </subcellularLocation>
</comment>
<keyword evidence="10" id="KW-1185">Reference proteome</keyword>
<dbReference type="Proteomes" id="UP001500279">
    <property type="component" value="Unassembled WGS sequence"/>
</dbReference>
<dbReference type="NCBIfam" id="TIGR04178">
    <property type="entry name" value="exo_archaeo"/>
    <property type="match status" value="1"/>
</dbReference>
<keyword evidence="2" id="KW-1003">Cell membrane</keyword>
<evidence type="ECO:0000256" key="7">
    <source>
        <dbReference type="ARBA" id="ARBA00023136"/>
    </source>
</evidence>
<evidence type="ECO:0000313" key="10">
    <source>
        <dbReference type="Proteomes" id="UP001500279"/>
    </source>
</evidence>
<evidence type="ECO:0000256" key="5">
    <source>
        <dbReference type="ARBA" id="ARBA00022801"/>
    </source>
</evidence>
<feature type="transmembrane region" description="Helical" evidence="8">
    <location>
        <begin position="106"/>
        <end position="123"/>
    </location>
</feature>
<comment type="caution">
    <text evidence="9">The sequence shown here is derived from an EMBL/GenBank/DDBJ whole genome shotgun (WGS) entry which is preliminary data.</text>
</comment>
<name>A0ABN1JIN9_9BURK</name>
<keyword evidence="7 8" id="KW-0472">Membrane</keyword>
<feature type="transmembrane region" description="Helical" evidence="8">
    <location>
        <begin position="82"/>
        <end position="100"/>
    </location>
</feature>
<keyword evidence="5" id="KW-0378">Hydrolase</keyword>
<feature type="transmembrane region" description="Helical" evidence="8">
    <location>
        <begin position="54"/>
        <end position="70"/>
    </location>
</feature>
<proteinExistence type="predicted"/>
<evidence type="ECO:0000256" key="6">
    <source>
        <dbReference type="ARBA" id="ARBA00022989"/>
    </source>
</evidence>
<feature type="transmembrane region" description="Helical" evidence="8">
    <location>
        <begin position="226"/>
        <end position="254"/>
    </location>
</feature>
<dbReference type="InterPro" id="IPR013426">
    <property type="entry name" value="EpsH-like"/>
</dbReference>
<dbReference type="NCBIfam" id="TIGR03113">
    <property type="entry name" value="exosort_XrtB"/>
    <property type="match status" value="1"/>
</dbReference>
<dbReference type="Pfam" id="PF09721">
    <property type="entry name" value="Exosortase_EpsH"/>
    <property type="match status" value="1"/>
</dbReference>
<evidence type="ECO:0000256" key="1">
    <source>
        <dbReference type="ARBA" id="ARBA00004651"/>
    </source>
</evidence>
<protein>
    <recommendedName>
        <fullName evidence="11">Exosortase B</fullName>
    </recommendedName>
</protein>
<evidence type="ECO:0000256" key="3">
    <source>
        <dbReference type="ARBA" id="ARBA00022670"/>
    </source>
</evidence>
<dbReference type="InterPro" id="IPR019127">
    <property type="entry name" value="Exosortase"/>
</dbReference>
<evidence type="ECO:0000256" key="8">
    <source>
        <dbReference type="SAM" id="Phobius"/>
    </source>
</evidence>
<dbReference type="InterPro" id="IPR017544">
    <property type="entry name" value="Exosortase-2"/>
</dbReference>
<keyword evidence="3" id="KW-0645">Protease</keyword>
<evidence type="ECO:0000313" key="9">
    <source>
        <dbReference type="EMBL" id="GAA0740644.1"/>
    </source>
</evidence>
<accession>A0ABN1JIN9</accession>
<gene>
    <name evidence="9" type="ORF">GCM10009107_02470</name>
</gene>